<accession>A0ABN5YVQ0</accession>
<evidence type="ECO:0000313" key="1">
    <source>
        <dbReference type="EMBL" id="BBX85808.1"/>
    </source>
</evidence>
<keyword evidence="2" id="KW-1185">Reference proteome</keyword>
<reference evidence="1 2" key="1">
    <citation type="journal article" date="2019" name="Emerg. Microbes Infect.">
        <title>Comprehensive subspecies identification of 175 nontuberculous mycobacteria species based on 7547 genomic profiles.</title>
        <authorList>
            <person name="Matsumoto Y."/>
            <person name="Kinjo T."/>
            <person name="Motooka D."/>
            <person name="Nabeya D."/>
            <person name="Jung N."/>
            <person name="Uechi K."/>
            <person name="Horii T."/>
            <person name="Iida T."/>
            <person name="Fujita J."/>
            <person name="Nakamura S."/>
        </authorList>
    </citation>
    <scope>NUCLEOTIDE SEQUENCE [LARGE SCALE GENOMIC DNA]</scope>
    <source>
        <strain evidence="1 2">JCM 15296</strain>
    </source>
</reference>
<proteinExistence type="predicted"/>
<dbReference type="EMBL" id="AP022577">
    <property type="protein sequence ID" value="BBX85808.1"/>
    <property type="molecule type" value="Genomic_DNA"/>
</dbReference>
<dbReference type="RefSeq" id="WP_138228222.1">
    <property type="nucleotide sequence ID" value="NZ_AP022577.1"/>
</dbReference>
<organism evidence="1 2">
    <name type="scientific">Mycolicibacterium aubagnense</name>
    <dbReference type="NCBI Taxonomy" id="319707"/>
    <lineage>
        <taxon>Bacteria</taxon>
        <taxon>Bacillati</taxon>
        <taxon>Actinomycetota</taxon>
        <taxon>Actinomycetes</taxon>
        <taxon>Mycobacteriales</taxon>
        <taxon>Mycobacteriaceae</taxon>
        <taxon>Mycolicibacterium</taxon>
    </lineage>
</organism>
<protein>
    <submittedName>
        <fullName evidence="1">Uncharacterized protein</fullName>
    </submittedName>
</protein>
<sequence length="193" mass="21078">MRTAQSGESPLQPATDGYIKDGHFTYAGKSDVIAIRQFRAPILSIGAEGQFVRRSSSTAETIMMFGTAEDSNLQTNMVVFTSSRTAWGVHLRNQVANSKLKEIANGQFARPLELGRIYRFLLRITGSQVRITGPGLDVSRSLPTPLPTNAFGFWREYPDRPPAGGIFDFDKVWALEDGLPAQPVATSIATTGN</sequence>
<dbReference type="Proteomes" id="UP000465609">
    <property type="component" value="Chromosome"/>
</dbReference>
<evidence type="ECO:0000313" key="2">
    <source>
        <dbReference type="Proteomes" id="UP000465609"/>
    </source>
</evidence>
<name>A0ABN5YVQ0_9MYCO</name>
<gene>
    <name evidence="1" type="ORF">MAUB_36810</name>
</gene>